<keyword evidence="3" id="KW-1185">Reference proteome</keyword>
<dbReference type="HOGENOM" id="CLU_987225_0_0_1"/>
<gene>
    <name evidence="2" type="ORF">MELLADRAFT_61516</name>
</gene>
<dbReference type="InParanoid" id="F4RF82"/>
<dbReference type="RefSeq" id="XP_007407740.1">
    <property type="nucleotide sequence ID" value="XM_007407678.1"/>
</dbReference>
<evidence type="ECO:0000313" key="3">
    <source>
        <dbReference type="Proteomes" id="UP000001072"/>
    </source>
</evidence>
<dbReference type="GeneID" id="18929743"/>
<evidence type="ECO:0000313" key="2">
    <source>
        <dbReference type="EMBL" id="EGG08766.1"/>
    </source>
</evidence>
<dbReference type="KEGG" id="mlr:MELLADRAFT_61516"/>
<proteinExistence type="predicted"/>
<reference evidence="3" key="1">
    <citation type="journal article" date="2011" name="Proc. Natl. Acad. Sci. U.S.A.">
        <title>Obligate biotrophy features unraveled by the genomic analysis of rust fungi.</title>
        <authorList>
            <person name="Duplessis S."/>
            <person name="Cuomo C.A."/>
            <person name="Lin Y.-C."/>
            <person name="Aerts A."/>
            <person name="Tisserant E."/>
            <person name="Veneault-Fourrey C."/>
            <person name="Joly D.L."/>
            <person name="Hacquard S."/>
            <person name="Amselem J."/>
            <person name="Cantarel B.L."/>
            <person name="Chiu R."/>
            <person name="Coutinho P.M."/>
            <person name="Feau N."/>
            <person name="Field M."/>
            <person name="Frey P."/>
            <person name="Gelhaye E."/>
            <person name="Goldberg J."/>
            <person name="Grabherr M.G."/>
            <person name="Kodira C.D."/>
            <person name="Kohler A."/>
            <person name="Kuees U."/>
            <person name="Lindquist E.A."/>
            <person name="Lucas S.M."/>
            <person name="Mago R."/>
            <person name="Mauceli E."/>
            <person name="Morin E."/>
            <person name="Murat C."/>
            <person name="Pangilinan J.L."/>
            <person name="Park R."/>
            <person name="Pearson M."/>
            <person name="Quesneville H."/>
            <person name="Rouhier N."/>
            <person name="Sakthikumar S."/>
            <person name="Salamov A.A."/>
            <person name="Schmutz J."/>
            <person name="Selles B."/>
            <person name="Shapiro H."/>
            <person name="Tanguay P."/>
            <person name="Tuskan G.A."/>
            <person name="Henrissat B."/>
            <person name="Van de Peer Y."/>
            <person name="Rouze P."/>
            <person name="Ellis J.G."/>
            <person name="Dodds P.N."/>
            <person name="Schein J.E."/>
            <person name="Zhong S."/>
            <person name="Hamelin R.C."/>
            <person name="Grigoriev I.V."/>
            <person name="Szabo L.J."/>
            <person name="Martin F."/>
        </authorList>
    </citation>
    <scope>NUCLEOTIDE SEQUENCE [LARGE SCALE GENOMIC DNA]</scope>
    <source>
        <strain evidence="3">98AG31 / pathotype 3-4-7</strain>
    </source>
</reference>
<evidence type="ECO:0000256" key="1">
    <source>
        <dbReference type="SAM" id="MobiDB-lite"/>
    </source>
</evidence>
<feature type="region of interest" description="Disordered" evidence="1">
    <location>
        <begin position="75"/>
        <end position="123"/>
    </location>
</feature>
<accession>F4RF82</accession>
<protein>
    <submittedName>
        <fullName evidence="2">Uncharacterized protein</fullName>
    </submittedName>
</protein>
<dbReference type="Proteomes" id="UP000001072">
    <property type="component" value="Unassembled WGS sequence"/>
</dbReference>
<dbReference type="VEuPathDB" id="FungiDB:MELLADRAFT_61516"/>
<name>F4RF82_MELLP</name>
<feature type="region of interest" description="Disordered" evidence="1">
    <location>
        <begin position="245"/>
        <end position="282"/>
    </location>
</feature>
<dbReference type="AlphaFoldDB" id="F4RF82"/>
<feature type="region of interest" description="Disordered" evidence="1">
    <location>
        <begin position="10"/>
        <end position="44"/>
    </location>
</feature>
<sequence length="282" mass="30859">MISLPSVNYNVDPPLSTSAHSSSNPSWHIIPNKQDIPPLNTSSSSNMHNPIIVHSSAVQSKPTVCVLALVTPSTSSKLKKRGKKKEILESDLIPTQNKQSKNHSKGDESFVPNMSTGDSEMGHDYSIPSPLSFDLKNKMPEESPKSDVPLSTKWLSEMFGEVFKNQSLASAQASKTAAAVEAISKIVKKTYSNVEDICTKLFIPSFSKACEQIRYSCTAKNAGGAEHDFVRKHWIQNRRMALQQMPEEARDTVIDDKRADDAANSPSKSGGTQLLDPQASFV</sequence>
<feature type="compositionally biased region" description="Basic and acidic residues" evidence="1">
    <location>
        <begin position="247"/>
        <end position="261"/>
    </location>
</feature>
<dbReference type="EMBL" id="GL883099">
    <property type="protein sequence ID" value="EGG08766.1"/>
    <property type="molecule type" value="Genomic_DNA"/>
</dbReference>
<feature type="compositionally biased region" description="Polar residues" evidence="1">
    <location>
        <begin position="10"/>
        <end position="26"/>
    </location>
</feature>
<organism evidence="3">
    <name type="scientific">Melampsora larici-populina (strain 98AG31 / pathotype 3-4-7)</name>
    <name type="common">Poplar leaf rust fungus</name>
    <dbReference type="NCBI Taxonomy" id="747676"/>
    <lineage>
        <taxon>Eukaryota</taxon>
        <taxon>Fungi</taxon>
        <taxon>Dikarya</taxon>
        <taxon>Basidiomycota</taxon>
        <taxon>Pucciniomycotina</taxon>
        <taxon>Pucciniomycetes</taxon>
        <taxon>Pucciniales</taxon>
        <taxon>Melampsoraceae</taxon>
        <taxon>Melampsora</taxon>
    </lineage>
</organism>